<dbReference type="PANTHER" id="PTHR33044">
    <property type="entry name" value="BIFUNCTIONAL INHIBITOR/LIPID-TRANSFER PROTEIN/SEED STORAGE 2S ALBUMIN SUPERFAMILY PROTEIN-RELATED"/>
    <property type="match status" value="1"/>
</dbReference>
<dbReference type="EMBL" id="JBJUIK010000017">
    <property type="protein sequence ID" value="KAL3498689.1"/>
    <property type="molecule type" value="Genomic_DNA"/>
</dbReference>
<evidence type="ECO:0000256" key="9">
    <source>
        <dbReference type="ARBA" id="ARBA00023180"/>
    </source>
</evidence>
<keyword evidence="7" id="KW-0446">Lipid-binding</keyword>
<evidence type="ECO:0000256" key="1">
    <source>
        <dbReference type="ARBA" id="ARBA00004609"/>
    </source>
</evidence>
<keyword evidence="9" id="KW-0325">Glycoprotein</keyword>
<evidence type="ECO:0000256" key="6">
    <source>
        <dbReference type="ARBA" id="ARBA00022729"/>
    </source>
</evidence>
<keyword evidence="3" id="KW-0813">Transport</keyword>
<dbReference type="Gene3D" id="1.10.110.10">
    <property type="entry name" value="Plant lipid-transfer and hydrophobic proteins"/>
    <property type="match status" value="1"/>
</dbReference>
<evidence type="ECO:0000256" key="3">
    <source>
        <dbReference type="ARBA" id="ARBA00022448"/>
    </source>
</evidence>
<dbReference type="PRINTS" id="PR00382">
    <property type="entry name" value="LIPIDTRNSFER"/>
</dbReference>
<dbReference type="GO" id="GO:0005886">
    <property type="term" value="C:plasma membrane"/>
    <property type="evidence" value="ECO:0007669"/>
    <property type="project" value="UniProtKB-SubCell"/>
</dbReference>
<sequence>MVSSKMSSTALIAVVLMVVVATTKVAEGQNSTPNCASKLVPCYSYINSTNPPASCCDPIKEAVTKELDCLCKLYEDPQFLAGLGINITQALKLPGYCGIPGNVSACNKASAPGSAAQPPPPVPGNGVGKIGGTGLSSLLLLWASFMLC</sequence>
<evidence type="ECO:0000256" key="2">
    <source>
        <dbReference type="ARBA" id="ARBA00009748"/>
    </source>
</evidence>
<feature type="domain" description="Bifunctional inhibitor/plant lipid transfer protein/seed storage helical" evidence="12">
    <location>
        <begin position="16"/>
        <end position="106"/>
    </location>
</feature>
<evidence type="ECO:0000256" key="8">
    <source>
        <dbReference type="ARBA" id="ARBA00023157"/>
    </source>
</evidence>
<evidence type="ECO:0000259" key="12">
    <source>
        <dbReference type="Pfam" id="PF14368"/>
    </source>
</evidence>
<evidence type="ECO:0000256" key="10">
    <source>
        <dbReference type="ARBA" id="ARBA00023288"/>
    </source>
</evidence>
<evidence type="ECO:0000256" key="4">
    <source>
        <dbReference type="ARBA" id="ARBA00022475"/>
    </source>
</evidence>
<dbReference type="InterPro" id="IPR036312">
    <property type="entry name" value="Bifun_inhib/LTP/seed_sf"/>
</dbReference>
<comment type="similarity">
    <text evidence="2">Belongs to the plant LTP family.</text>
</comment>
<dbReference type="InterPro" id="IPR000528">
    <property type="entry name" value="Plant_nsLTP"/>
</dbReference>
<dbReference type="CDD" id="cd00010">
    <property type="entry name" value="AAI_LTSS"/>
    <property type="match status" value="1"/>
</dbReference>
<evidence type="ECO:0000313" key="14">
    <source>
        <dbReference type="Proteomes" id="UP001630127"/>
    </source>
</evidence>
<name>A0ABD2XTM8_9GENT</name>
<comment type="subcellular location">
    <subcellularLocation>
        <location evidence="1">Cell membrane</location>
        <topology evidence="1">Lipid-anchor</topology>
        <topology evidence="1">GPI-anchor</topology>
    </subcellularLocation>
</comment>
<comment type="caution">
    <text evidence="13">The sequence shown here is derived from an EMBL/GenBank/DDBJ whole genome shotgun (WGS) entry which is preliminary data.</text>
</comment>
<keyword evidence="8" id="KW-1015">Disulfide bond</keyword>
<protein>
    <recommendedName>
        <fullName evidence="12">Bifunctional inhibitor/plant lipid transfer protein/seed storage helical domain-containing protein</fullName>
    </recommendedName>
</protein>
<evidence type="ECO:0000256" key="7">
    <source>
        <dbReference type="ARBA" id="ARBA00023121"/>
    </source>
</evidence>
<feature type="signal peptide" evidence="11">
    <location>
        <begin position="1"/>
        <end position="28"/>
    </location>
</feature>
<dbReference type="GO" id="GO:0098552">
    <property type="term" value="C:side of membrane"/>
    <property type="evidence" value="ECO:0007669"/>
    <property type="project" value="UniProtKB-KW"/>
</dbReference>
<feature type="chain" id="PRO_5044852147" description="Bifunctional inhibitor/plant lipid transfer protein/seed storage helical domain-containing protein" evidence="11">
    <location>
        <begin position="29"/>
        <end position="148"/>
    </location>
</feature>
<evidence type="ECO:0000313" key="13">
    <source>
        <dbReference type="EMBL" id="KAL3498689.1"/>
    </source>
</evidence>
<keyword evidence="5" id="KW-0336">GPI-anchor</keyword>
<keyword evidence="4" id="KW-1003">Cell membrane</keyword>
<keyword evidence="10" id="KW-0449">Lipoprotein</keyword>
<evidence type="ECO:0000256" key="11">
    <source>
        <dbReference type="SAM" id="SignalP"/>
    </source>
</evidence>
<dbReference type="InterPro" id="IPR043325">
    <property type="entry name" value="LTSS"/>
</dbReference>
<dbReference type="SUPFAM" id="SSF47699">
    <property type="entry name" value="Bifunctional inhibitor/lipid-transfer protein/seed storage 2S albumin"/>
    <property type="match status" value="1"/>
</dbReference>
<dbReference type="Pfam" id="PF14368">
    <property type="entry name" value="LTP_2"/>
    <property type="match status" value="1"/>
</dbReference>
<dbReference type="InterPro" id="IPR016140">
    <property type="entry name" value="Bifunc_inhib/LTP/seed_store"/>
</dbReference>
<gene>
    <name evidence="13" type="ORF">ACH5RR_041421</name>
</gene>
<dbReference type="GO" id="GO:0008289">
    <property type="term" value="F:lipid binding"/>
    <property type="evidence" value="ECO:0007669"/>
    <property type="project" value="UniProtKB-KW"/>
</dbReference>
<keyword evidence="6 11" id="KW-0732">Signal</keyword>
<dbReference type="Proteomes" id="UP001630127">
    <property type="component" value="Unassembled WGS sequence"/>
</dbReference>
<keyword evidence="14" id="KW-1185">Reference proteome</keyword>
<dbReference type="AlphaFoldDB" id="A0ABD2XTM8"/>
<organism evidence="13 14">
    <name type="scientific">Cinchona calisaya</name>
    <dbReference type="NCBI Taxonomy" id="153742"/>
    <lineage>
        <taxon>Eukaryota</taxon>
        <taxon>Viridiplantae</taxon>
        <taxon>Streptophyta</taxon>
        <taxon>Embryophyta</taxon>
        <taxon>Tracheophyta</taxon>
        <taxon>Spermatophyta</taxon>
        <taxon>Magnoliopsida</taxon>
        <taxon>eudicotyledons</taxon>
        <taxon>Gunneridae</taxon>
        <taxon>Pentapetalae</taxon>
        <taxon>asterids</taxon>
        <taxon>lamiids</taxon>
        <taxon>Gentianales</taxon>
        <taxon>Rubiaceae</taxon>
        <taxon>Cinchonoideae</taxon>
        <taxon>Cinchoneae</taxon>
        <taxon>Cinchona</taxon>
    </lineage>
</organism>
<keyword evidence="5" id="KW-0472">Membrane</keyword>
<proteinExistence type="inferred from homology"/>
<reference evidence="13 14" key="1">
    <citation type="submission" date="2024-11" db="EMBL/GenBank/DDBJ databases">
        <title>A near-complete genome assembly of Cinchona calisaya.</title>
        <authorList>
            <person name="Lian D.C."/>
            <person name="Zhao X.W."/>
            <person name="Wei L."/>
        </authorList>
    </citation>
    <scope>NUCLEOTIDE SEQUENCE [LARGE SCALE GENOMIC DNA]</scope>
    <source>
        <tissue evidence="13">Nenye</tissue>
    </source>
</reference>
<accession>A0ABD2XTM8</accession>
<evidence type="ECO:0000256" key="5">
    <source>
        <dbReference type="ARBA" id="ARBA00022622"/>
    </source>
</evidence>